<keyword evidence="3" id="KW-1185">Reference proteome</keyword>
<evidence type="ECO:0000313" key="2">
    <source>
        <dbReference type="EMBL" id="MCJ2185726.1"/>
    </source>
</evidence>
<feature type="signal peptide" evidence="1">
    <location>
        <begin position="1"/>
        <end position="24"/>
    </location>
</feature>
<proteinExistence type="predicted"/>
<keyword evidence="1" id="KW-0732">Signal</keyword>
<reference evidence="2 3" key="1">
    <citation type="submission" date="2022-04" db="EMBL/GenBank/DDBJ databases">
        <title>Identification of a novel bacterium isolated from mangrove sediments.</title>
        <authorList>
            <person name="Pan X."/>
        </authorList>
    </citation>
    <scope>NUCLEOTIDE SEQUENCE [LARGE SCALE GENOMIC DNA]</scope>
    <source>
        <strain evidence="2 3">B2638</strain>
    </source>
</reference>
<dbReference type="RefSeq" id="WP_243917679.1">
    <property type="nucleotide sequence ID" value="NZ_JALHLG010000003.1"/>
</dbReference>
<feature type="chain" id="PRO_5046545884" evidence="1">
    <location>
        <begin position="25"/>
        <end position="109"/>
    </location>
</feature>
<accession>A0ABT0BKY6</accession>
<protein>
    <submittedName>
        <fullName evidence="2">UrcA family protein</fullName>
    </submittedName>
</protein>
<dbReference type="Proteomes" id="UP001202281">
    <property type="component" value="Unassembled WGS sequence"/>
</dbReference>
<dbReference type="EMBL" id="JALHLG010000003">
    <property type="protein sequence ID" value="MCJ2185726.1"/>
    <property type="molecule type" value="Genomic_DNA"/>
</dbReference>
<organism evidence="2 3">
    <name type="scientific">Novosphingobium beihaiensis</name>
    <dbReference type="NCBI Taxonomy" id="2930389"/>
    <lineage>
        <taxon>Bacteria</taxon>
        <taxon>Pseudomonadati</taxon>
        <taxon>Pseudomonadota</taxon>
        <taxon>Alphaproteobacteria</taxon>
        <taxon>Sphingomonadales</taxon>
        <taxon>Sphingomonadaceae</taxon>
        <taxon>Novosphingobium</taxon>
    </lineage>
</organism>
<name>A0ABT0BKY6_9SPHN</name>
<dbReference type="NCBIfam" id="TIGR04433">
    <property type="entry name" value="UrcA_uranyl"/>
    <property type="match status" value="1"/>
</dbReference>
<evidence type="ECO:0000313" key="3">
    <source>
        <dbReference type="Proteomes" id="UP001202281"/>
    </source>
</evidence>
<evidence type="ECO:0000256" key="1">
    <source>
        <dbReference type="SAM" id="SignalP"/>
    </source>
</evidence>
<comment type="caution">
    <text evidence="2">The sequence shown here is derived from an EMBL/GenBank/DDBJ whole genome shotgun (WGS) entry which is preliminary data.</text>
</comment>
<gene>
    <name evidence="2" type="ORF">MTR66_02730</name>
</gene>
<sequence>MKNTLTLSLAVSALGLAMASPAAAQERIGPNSYAVALKAADRNPDTPEAARRMLIHIEKAAFAVCGASPFSLREVQRSVRHSACWRDSVAETVARIGNPLLTQAYSSKY</sequence>
<dbReference type="InterPro" id="IPR030972">
    <property type="entry name" value="UrcA_uranyl"/>
</dbReference>